<dbReference type="PANTHER" id="PTHR36565">
    <property type="entry name" value="UPF0332 PROTEIN TM_1000"/>
    <property type="match status" value="1"/>
</dbReference>
<evidence type="ECO:0000259" key="2">
    <source>
        <dbReference type="Pfam" id="PF05168"/>
    </source>
</evidence>
<evidence type="ECO:0000313" key="3">
    <source>
        <dbReference type="EMBL" id="KXA88482.1"/>
    </source>
</evidence>
<comment type="caution">
    <text evidence="3">The sequence shown here is derived from an EMBL/GenBank/DDBJ whole genome shotgun (WGS) entry which is preliminary data.</text>
</comment>
<dbReference type="AlphaFoldDB" id="A0A133U2S1"/>
<reference evidence="3 4" key="1">
    <citation type="journal article" date="2016" name="Sci. Rep.">
        <title>Metabolic traits of an uncultured archaeal lineage -MSBL1- from brine pools of the Red Sea.</title>
        <authorList>
            <person name="Mwirichia R."/>
            <person name="Alam I."/>
            <person name="Rashid M."/>
            <person name="Vinu M."/>
            <person name="Ba-Alawi W."/>
            <person name="Anthony Kamau A."/>
            <person name="Kamanda Ngugi D."/>
            <person name="Goker M."/>
            <person name="Klenk H.P."/>
            <person name="Bajic V."/>
            <person name="Stingl U."/>
        </authorList>
    </citation>
    <scope>NUCLEOTIDE SEQUENCE [LARGE SCALE GENOMIC DNA]</scope>
    <source>
        <strain evidence="3">SCGC-AAA259A05</strain>
    </source>
</reference>
<dbReference type="PANTHER" id="PTHR36565:SF1">
    <property type="entry name" value="UPF0332 PROTEIN TM_1000"/>
    <property type="match status" value="1"/>
</dbReference>
<feature type="domain" description="HEPN" evidence="2">
    <location>
        <begin position="12"/>
        <end position="127"/>
    </location>
</feature>
<dbReference type="Proteomes" id="UP000070163">
    <property type="component" value="Unassembled WGS sequence"/>
</dbReference>
<sequence length="137" mass="15597">MGSNSTPEEVVQAHLRKAKRFLQAAKSLLEDDFYEDSVNRAYYAMFHAAKACLAKEDLFPKTHAGVVSEFGRVFVLKDEADEKLGKSLSEAKEEREDSDYEAFVEVEEKEAEKILNDARNFLKESEKIIEKTKKSGK</sequence>
<dbReference type="Gene3D" id="1.20.120.330">
    <property type="entry name" value="Nucleotidyltransferases domain 2"/>
    <property type="match status" value="1"/>
</dbReference>
<gene>
    <name evidence="3" type="ORF">AKJ57_06875</name>
</gene>
<evidence type="ECO:0000256" key="1">
    <source>
        <dbReference type="ARBA" id="ARBA00038248"/>
    </source>
</evidence>
<evidence type="ECO:0000313" key="4">
    <source>
        <dbReference type="Proteomes" id="UP000070163"/>
    </source>
</evidence>
<protein>
    <recommendedName>
        <fullName evidence="2">HEPN domain-containing protein</fullName>
    </recommendedName>
</protein>
<dbReference type="InterPro" id="IPR007842">
    <property type="entry name" value="HEPN_dom"/>
</dbReference>
<dbReference type="EMBL" id="LHXJ01000158">
    <property type="protein sequence ID" value="KXA88482.1"/>
    <property type="molecule type" value="Genomic_DNA"/>
</dbReference>
<organism evidence="3 4">
    <name type="scientific">candidate division MSBL1 archaeon SCGC-AAA259A05</name>
    <dbReference type="NCBI Taxonomy" id="1698259"/>
    <lineage>
        <taxon>Archaea</taxon>
        <taxon>Methanobacteriati</taxon>
        <taxon>Methanobacteriota</taxon>
        <taxon>candidate division MSBL1</taxon>
    </lineage>
</organism>
<accession>A0A133U2S1</accession>
<name>A0A133U2S1_9EURY</name>
<proteinExistence type="inferred from homology"/>
<dbReference type="SUPFAM" id="SSF81593">
    <property type="entry name" value="Nucleotidyltransferase substrate binding subunit/domain"/>
    <property type="match status" value="1"/>
</dbReference>
<dbReference type="Pfam" id="PF05168">
    <property type="entry name" value="HEPN"/>
    <property type="match status" value="1"/>
</dbReference>
<dbReference type="InterPro" id="IPR052226">
    <property type="entry name" value="UPF0332_toxin"/>
</dbReference>
<comment type="similarity">
    <text evidence="1">Belongs to the UPF0332 family.</text>
</comment>
<keyword evidence="4" id="KW-1185">Reference proteome</keyword>
<dbReference type="PATRIC" id="fig|1698259.3.peg.496"/>